<name>A0ACC0G7B3_9ERIC</name>
<sequence length="213" mass="24151">MAAVKFIRSIRTWAYETFGTEKAILLVAMATPEDMRINAEHIRIADQFVEVPGGTNNNNYANVQLIVERKKEKRVVGCGFGSVFASANLDKKFYLSREQRIETFHVKNNYGDLCYDPEFVFCSIYCLLIALPRLYNVYKSMGTVTSFHNILDNVFIPLFEVTVDPNSHPQLHVFLMQHRMVESSLATEQACELGLCLVIFLSGIKNWVGSLPG</sequence>
<keyword evidence="2" id="KW-1185">Reference proteome</keyword>
<proteinExistence type="predicted"/>
<comment type="caution">
    <text evidence="1">The sequence shown here is derived from an EMBL/GenBank/DDBJ whole genome shotgun (WGS) entry which is preliminary data.</text>
</comment>
<gene>
    <name evidence="1" type="ORF">LOK49_LG10G01504</name>
</gene>
<accession>A0ACC0G7B3</accession>
<reference evidence="1 2" key="1">
    <citation type="journal article" date="2022" name="Plant J.">
        <title>Chromosome-level genome of Camellia lanceoleosa provides a valuable resource for understanding genome evolution and self-incompatibility.</title>
        <authorList>
            <person name="Gong W."/>
            <person name="Xiao S."/>
            <person name="Wang L."/>
            <person name="Liao Z."/>
            <person name="Chang Y."/>
            <person name="Mo W."/>
            <person name="Hu G."/>
            <person name="Li W."/>
            <person name="Zhao G."/>
            <person name="Zhu H."/>
            <person name="Hu X."/>
            <person name="Ji K."/>
            <person name="Xiang X."/>
            <person name="Song Q."/>
            <person name="Yuan D."/>
            <person name="Jin S."/>
            <person name="Zhang L."/>
        </authorList>
    </citation>
    <scope>NUCLEOTIDE SEQUENCE [LARGE SCALE GENOMIC DNA]</scope>
    <source>
        <strain evidence="1">SQ_2022a</strain>
    </source>
</reference>
<evidence type="ECO:0000313" key="2">
    <source>
        <dbReference type="Proteomes" id="UP001060215"/>
    </source>
</evidence>
<dbReference type="Proteomes" id="UP001060215">
    <property type="component" value="Chromosome 10"/>
</dbReference>
<evidence type="ECO:0000313" key="1">
    <source>
        <dbReference type="EMBL" id="KAI7996749.1"/>
    </source>
</evidence>
<dbReference type="EMBL" id="CM045767">
    <property type="protein sequence ID" value="KAI7996749.1"/>
    <property type="molecule type" value="Genomic_DNA"/>
</dbReference>
<organism evidence="1 2">
    <name type="scientific">Camellia lanceoleosa</name>
    <dbReference type="NCBI Taxonomy" id="1840588"/>
    <lineage>
        <taxon>Eukaryota</taxon>
        <taxon>Viridiplantae</taxon>
        <taxon>Streptophyta</taxon>
        <taxon>Embryophyta</taxon>
        <taxon>Tracheophyta</taxon>
        <taxon>Spermatophyta</taxon>
        <taxon>Magnoliopsida</taxon>
        <taxon>eudicotyledons</taxon>
        <taxon>Gunneridae</taxon>
        <taxon>Pentapetalae</taxon>
        <taxon>asterids</taxon>
        <taxon>Ericales</taxon>
        <taxon>Theaceae</taxon>
        <taxon>Camellia</taxon>
    </lineage>
</organism>
<protein>
    <submittedName>
        <fullName evidence="1">Acetyl-CoA carboxylase 1</fullName>
    </submittedName>
</protein>